<gene>
    <name evidence="20" type="ORF">METBIDRAFT_214805</name>
</gene>
<keyword evidence="9" id="KW-0812">Transmembrane</keyword>
<evidence type="ECO:0000256" key="7">
    <source>
        <dbReference type="ARBA" id="ARBA00010790"/>
    </source>
</evidence>
<evidence type="ECO:0000256" key="13">
    <source>
        <dbReference type="ARBA" id="ARBA00023095"/>
    </source>
</evidence>
<evidence type="ECO:0000256" key="12">
    <source>
        <dbReference type="ARBA" id="ARBA00023002"/>
    </source>
</evidence>
<dbReference type="InterPro" id="IPR000172">
    <property type="entry name" value="GMC_OxRdtase_N"/>
</dbReference>
<dbReference type="PANTHER" id="PTHR46056">
    <property type="entry name" value="LONG-CHAIN-ALCOHOL OXIDASE"/>
    <property type="match status" value="1"/>
</dbReference>
<evidence type="ECO:0000313" key="21">
    <source>
        <dbReference type="Proteomes" id="UP000092555"/>
    </source>
</evidence>
<sequence>MHIFPSEVQESHLDILLSIADGFIHETSVENLRSHVSDEFGEAKLTDYVKAVTRPSQIPEIRPYLRLVIASQSTSSVRSFNIAMKILSLRIFSPALTNSTKLITEMDDEEKRQLLLSWRDSPLEMKNMLFSLFCRLAVLSFTGHAPDIHFQAMDFPRRESRDEIYDGYAHDPFEYTMKMPPESNNAELYLPEFDAVIIGSGAGAGVVAHTLARDGHKCLVLEKGRYFKPSELNFDDAQGYKSLYENGGMLSTENSQMIILAGATFGGGTTVNWSACLETPFKVRSEWHKKHGLNFVATEEYDSDLDYVLKQMGASKDHITHSKSNQILLDGCAKLGYKVKEIRQNIGTHKSHSCGFCHLGCKWGVKQGSMVNWLRDAAANGTEFMDQVVVKKIIKNGKNVAAGIECVNIRNGFKFTIRGPKKYVLSGGSLQTPVLLQKSGFRNKHIGRNLKLHPVTTVFAFWDKTKSDPHHNSIMTTVCIEAEDLDGDAHGAKIETLLHTPFIETAFMPWLSSEKTRRDMLRYQLTSAFIVLTRDTLSGTVSFDPYKPDTLVIDYAINKFDRHNMAKAILVTMDVAYIEGATEIVHPYFRGGNFISTTPKGNRAISDPDYQKFRKHCAALELSVYGCGYGSAHQMSTCRMSGLGPSDGACDIKGRLYECDNVYVADASVMPTASGANPMVSTMALSRHIAKEICRDLKPASRL</sequence>
<dbReference type="GO" id="GO:0046188">
    <property type="term" value="P:methane catabolic process"/>
    <property type="evidence" value="ECO:0007669"/>
    <property type="project" value="UniProtKB-UniPathway"/>
</dbReference>
<feature type="active site" description="Proton acceptor" evidence="17">
    <location>
        <position position="633"/>
    </location>
</feature>
<keyword evidence="8" id="KW-0285">Flavoprotein</keyword>
<dbReference type="GO" id="GO:0047639">
    <property type="term" value="F:alcohol oxidase activity"/>
    <property type="evidence" value="ECO:0007669"/>
    <property type="project" value="UniProtKB-EC"/>
</dbReference>
<dbReference type="GO" id="GO:0016020">
    <property type="term" value="C:membrane"/>
    <property type="evidence" value="ECO:0007669"/>
    <property type="project" value="UniProtKB-SubCell"/>
</dbReference>
<keyword evidence="21" id="KW-1185">Reference proteome</keyword>
<evidence type="ECO:0000256" key="14">
    <source>
        <dbReference type="ARBA" id="ARBA00023136"/>
    </source>
</evidence>
<keyword evidence="14" id="KW-0472">Membrane</keyword>
<evidence type="ECO:0000256" key="2">
    <source>
        <dbReference type="ARBA" id="ARBA00001411"/>
    </source>
</evidence>
<comment type="pathway">
    <text evidence="6">Energy metabolism; methane degradation.</text>
</comment>
<dbReference type="SUPFAM" id="SSF51905">
    <property type="entry name" value="FAD/NAD(P)-binding domain"/>
    <property type="match status" value="1"/>
</dbReference>
<evidence type="ECO:0000256" key="4">
    <source>
        <dbReference type="ARBA" id="ARBA00004253"/>
    </source>
</evidence>
<keyword evidence="13" id="KW-0485">Methanol utilization</keyword>
<evidence type="ECO:0000256" key="11">
    <source>
        <dbReference type="ARBA" id="ARBA00022989"/>
    </source>
</evidence>
<dbReference type="UniPathway" id="UPA00147"/>
<dbReference type="Gene3D" id="3.50.50.60">
    <property type="entry name" value="FAD/NAD(P)-binding domain"/>
    <property type="match status" value="2"/>
</dbReference>
<dbReference type="Proteomes" id="UP000092555">
    <property type="component" value="Unassembled WGS sequence"/>
</dbReference>
<feature type="domain" description="Glucose-methanol-choline oxidoreductase N-terminal" evidence="18">
    <location>
        <begin position="240"/>
        <end position="455"/>
    </location>
</feature>
<dbReference type="AlphaFoldDB" id="A0A1A0H5Y1"/>
<dbReference type="EC" id="1.1.3.20" evidence="16"/>
<evidence type="ECO:0000256" key="5">
    <source>
        <dbReference type="ARBA" id="ARBA00004370"/>
    </source>
</evidence>
<evidence type="ECO:0000256" key="6">
    <source>
        <dbReference type="ARBA" id="ARBA00005144"/>
    </source>
</evidence>
<keyword evidence="11" id="KW-1133">Transmembrane helix</keyword>
<dbReference type="STRING" id="869754.A0A1A0H5Y1"/>
<reference evidence="20 21" key="1">
    <citation type="submission" date="2016-05" db="EMBL/GenBank/DDBJ databases">
        <title>Comparative genomics of biotechnologically important yeasts.</title>
        <authorList>
            <consortium name="DOE Joint Genome Institute"/>
            <person name="Riley R."/>
            <person name="Haridas S."/>
            <person name="Wolfe K.H."/>
            <person name="Lopes M.R."/>
            <person name="Hittinger C.T."/>
            <person name="Goker M."/>
            <person name="Salamov A."/>
            <person name="Wisecaver J."/>
            <person name="Long T.M."/>
            <person name="Aerts A.L."/>
            <person name="Barry K."/>
            <person name="Choi C."/>
            <person name="Clum A."/>
            <person name="Coughlan A.Y."/>
            <person name="Deshpande S."/>
            <person name="Douglass A.P."/>
            <person name="Hanson S.J."/>
            <person name="Klenk H.-P."/>
            <person name="LaButti K."/>
            <person name="Lapidus A."/>
            <person name="Lindquist E."/>
            <person name="Lipzen A."/>
            <person name="Meier-kolthoff J.P."/>
            <person name="Ohm R.A."/>
            <person name="Otillar R.P."/>
            <person name="Pangilinan J."/>
            <person name="Peng Y."/>
            <person name="Rokas A."/>
            <person name="Rosa C.A."/>
            <person name="Scheuner C."/>
            <person name="Sibirny A.A."/>
            <person name="Slot J.C."/>
            <person name="Stielow J.B."/>
            <person name="Sun H."/>
            <person name="Kurtzman C.P."/>
            <person name="Blackwell M."/>
            <person name="Grigoriev I.V."/>
            <person name="Jeffries T.W."/>
        </authorList>
    </citation>
    <scope>NUCLEOTIDE SEQUENCE [LARGE SCALE GENOMIC DNA]</scope>
    <source>
        <strain evidence="20 21">NRRL YB-4993</strain>
    </source>
</reference>
<comment type="caution">
    <text evidence="20">The sequence shown here is derived from an EMBL/GenBank/DDBJ whole genome shotgun (WGS) entry which is preliminary data.</text>
</comment>
<protein>
    <recommendedName>
        <fullName evidence="16">Long-chain-alcohol oxidase</fullName>
        <ecNumber evidence="16">1.1.3.20</ecNumber>
    </recommendedName>
</protein>
<dbReference type="InterPro" id="IPR007867">
    <property type="entry name" value="GMC_OxRtase_C"/>
</dbReference>
<dbReference type="EMBL" id="LXTC01000006">
    <property type="protein sequence ID" value="OBA19494.1"/>
    <property type="molecule type" value="Genomic_DNA"/>
</dbReference>
<comment type="function">
    <text evidence="3">Long-chain fatty alcohol oxidase involved in the omega-oxidation pathway of lipid degradation.</text>
</comment>
<dbReference type="RefSeq" id="XP_018710022.1">
    <property type="nucleotide sequence ID" value="XM_018855081.1"/>
</dbReference>
<comment type="catalytic activity">
    <reaction evidence="1 16">
        <text>a long-chain primary fatty alcohol + O2 = a long-chain fatty aldehyde + H2O2</text>
        <dbReference type="Rhea" id="RHEA:22756"/>
        <dbReference type="ChEBI" id="CHEBI:15379"/>
        <dbReference type="ChEBI" id="CHEBI:16240"/>
        <dbReference type="ChEBI" id="CHEBI:17176"/>
        <dbReference type="ChEBI" id="CHEBI:77396"/>
        <dbReference type="EC" id="1.1.3.20"/>
    </reaction>
</comment>
<keyword evidence="10" id="KW-0274">FAD</keyword>
<dbReference type="GO" id="GO:0046577">
    <property type="term" value="F:long-chain-alcohol oxidase activity"/>
    <property type="evidence" value="ECO:0007669"/>
    <property type="project" value="UniProtKB-EC"/>
</dbReference>
<dbReference type="GO" id="GO:0015945">
    <property type="term" value="P:methanol metabolic process"/>
    <property type="evidence" value="ECO:0007669"/>
    <property type="project" value="UniProtKB-KW"/>
</dbReference>
<evidence type="ECO:0000256" key="16">
    <source>
        <dbReference type="PIRNR" id="PIRNR028937"/>
    </source>
</evidence>
<feature type="domain" description="Glucose-methanol-choline oxidoreductase C-terminal" evidence="19">
    <location>
        <begin position="543"/>
        <end position="685"/>
    </location>
</feature>
<dbReference type="InterPro" id="IPR012400">
    <property type="entry name" value="Long_Oxdase"/>
</dbReference>
<evidence type="ECO:0000256" key="10">
    <source>
        <dbReference type="ARBA" id="ARBA00022827"/>
    </source>
</evidence>
<dbReference type="GO" id="GO:0005782">
    <property type="term" value="C:peroxisomal matrix"/>
    <property type="evidence" value="ECO:0007669"/>
    <property type="project" value="UniProtKB-SubCell"/>
</dbReference>
<dbReference type="PIRSF" id="PIRSF028937">
    <property type="entry name" value="Lg_Ch_AO"/>
    <property type="match status" value="1"/>
</dbReference>
<keyword evidence="12 16" id="KW-0560">Oxidoreductase</keyword>
<keyword evidence="15" id="KW-0576">Peroxisome</keyword>
<dbReference type="PANTHER" id="PTHR46056:SF12">
    <property type="entry name" value="LONG-CHAIN-ALCOHOL OXIDASE"/>
    <property type="match status" value="1"/>
</dbReference>
<evidence type="ECO:0000256" key="3">
    <source>
        <dbReference type="ARBA" id="ARBA00003842"/>
    </source>
</evidence>
<evidence type="ECO:0000256" key="15">
    <source>
        <dbReference type="ARBA" id="ARBA00023140"/>
    </source>
</evidence>
<dbReference type="Pfam" id="PF05199">
    <property type="entry name" value="GMC_oxred_C"/>
    <property type="match status" value="1"/>
</dbReference>
<dbReference type="OrthoDB" id="269227at2759"/>
<evidence type="ECO:0000256" key="8">
    <source>
        <dbReference type="ARBA" id="ARBA00022630"/>
    </source>
</evidence>
<organism evidence="20 21">
    <name type="scientific">Metschnikowia bicuspidata var. bicuspidata NRRL YB-4993</name>
    <dbReference type="NCBI Taxonomy" id="869754"/>
    <lineage>
        <taxon>Eukaryota</taxon>
        <taxon>Fungi</taxon>
        <taxon>Dikarya</taxon>
        <taxon>Ascomycota</taxon>
        <taxon>Saccharomycotina</taxon>
        <taxon>Pichiomycetes</taxon>
        <taxon>Metschnikowiaceae</taxon>
        <taxon>Metschnikowia</taxon>
    </lineage>
</organism>
<evidence type="ECO:0000256" key="9">
    <source>
        <dbReference type="ARBA" id="ARBA00022692"/>
    </source>
</evidence>
<evidence type="ECO:0000313" key="20">
    <source>
        <dbReference type="EMBL" id="OBA19494.1"/>
    </source>
</evidence>
<evidence type="ECO:0000256" key="17">
    <source>
        <dbReference type="PIRSR" id="PIRSR028937-1"/>
    </source>
</evidence>
<accession>A0A1A0H5Y1</accession>
<dbReference type="GO" id="GO:0050660">
    <property type="term" value="F:flavin adenine dinucleotide binding"/>
    <property type="evidence" value="ECO:0007669"/>
    <property type="project" value="InterPro"/>
</dbReference>
<comment type="similarity">
    <text evidence="7 16">Belongs to the GMC oxidoreductase family.</text>
</comment>
<dbReference type="Pfam" id="PF00732">
    <property type="entry name" value="GMC_oxred_N"/>
    <property type="match status" value="1"/>
</dbReference>
<name>A0A1A0H5Y1_9ASCO</name>
<evidence type="ECO:0000259" key="19">
    <source>
        <dbReference type="Pfam" id="PF05199"/>
    </source>
</evidence>
<dbReference type="InterPro" id="IPR036188">
    <property type="entry name" value="FAD/NAD-bd_sf"/>
</dbReference>
<evidence type="ECO:0000259" key="18">
    <source>
        <dbReference type="Pfam" id="PF00732"/>
    </source>
</evidence>
<comment type="subcellular location">
    <subcellularLocation>
        <location evidence="5">Membrane</location>
    </subcellularLocation>
    <subcellularLocation>
        <location evidence="4">Peroxisome matrix</location>
    </subcellularLocation>
</comment>
<dbReference type="GeneID" id="30028057"/>
<comment type="catalytic activity">
    <reaction evidence="2">
        <text>a primary alcohol + O2 = an aldehyde + H2O2</text>
        <dbReference type="Rhea" id="RHEA:19829"/>
        <dbReference type="ChEBI" id="CHEBI:15379"/>
        <dbReference type="ChEBI" id="CHEBI:15734"/>
        <dbReference type="ChEBI" id="CHEBI:16240"/>
        <dbReference type="ChEBI" id="CHEBI:17478"/>
        <dbReference type="EC" id="1.1.3.13"/>
    </reaction>
</comment>
<evidence type="ECO:0000256" key="1">
    <source>
        <dbReference type="ARBA" id="ARBA00000920"/>
    </source>
</evidence>
<proteinExistence type="inferred from homology"/>